<gene>
    <name evidence="1" type="ORF">BJX68DRAFT_262326</name>
</gene>
<accession>A0ABR4L2N1</accession>
<dbReference type="GeneID" id="98159569"/>
<evidence type="ECO:0000313" key="1">
    <source>
        <dbReference type="EMBL" id="KAL2858789.1"/>
    </source>
</evidence>
<name>A0ABR4L2N1_9EURO</name>
<evidence type="ECO:0008006" key="3">
    <source>
        <dbReference type="Google" id="ProtNLM"/>
    </source>
</evidence>
<comment type="caution">
    <text evidence="1">The sequence shown here is derived from an EMBL/GenBank/DDBJ whole genome shotgun (WGS) entry which is preliminary data.</text>
</comment>
<keyword evidence="2" id="KW-1185">Reference proteome</keyword>
<organism evidence="1 2">
    <name type="scientific">Aspergillus pseudodeflectus</name>
    <dbReference type="NCBI Taxonomy" id="176178"/>
    <lineage>
        <taxon>Eukaryota</taxon>
        <taxon>Fungi</taxon>
        <taxon>Dikarya</taxon>
        <taxon>Ascomycota</taxon>
        <taxon>Pezizomycotina</taxon>
        <taxon>Eurotiomycetes</taxon>
        <taxon>Eurotiomycetidae</taxon>
        <taxon>Eurotiales</taxon>
        <taxon>Aspergillaceae</taxon>
        <taxon>Aspergillus</taxon>
        <taxon>Aspergillus subgen. Nidulantes</taxon>
    </lineage>
</organism>
<evidence type="ECO:0000313" key="2">
    <source>
        <dbReference type="Proteomes" id="UP001610444"/>
    </source>
</evidence>
<dbReference type="EMBL" id="JBFXLR010000004">
    <property type="protein sequence ID" value="KAL2858789.1"/>
    <property type="molecule type" value="Genomic_DNA"/>
</dbReference>
<dbReference type="Proteomes" id="UP001610444">
    <property type="component" value="Unassembled WGS sequence"/>
</dbReference>
<proteinExistence type="predicted"/>
<dbReference type="RefSeq" id="XP_070903753.1">
    <property type="nucleotide sequence ID" value="XM_071044405.1"/>
</dbReference>
<sequence>MFIPYIRSNGDTKVSRRAIRTFVAVQAARKRKRVQTSMFNVEFLADWTITSQKDPSSPPDARVHGLGLQPTMARPVAAWKFYPMQSVHLQSQGHFKSRGLSYYFDEMSPRNSGALGHGPSQGQYYGSVILYWSSSQESILHRLVAWGLCALESQQRTNDSAHGAILYHCRKLLGEVQRMLSGYGVDDVLISALSLLIAVDDYLGHVEYSRAHLVGLDAAIEARGGYDQLGSSIPAMTNDVQVSTLIIRSLLLVHAINTEPPLHMQPTDPPLSLHIPPDLPRGFRDLIQRGRLSRSSIEMLHSFSVWQNKHGGQDPSIVPVWRYPAPLEKLTPIEKCIFLALLCLADDTSHIALHPAATIYRQATKRADMIQNMQRVWDDPSLGDCLVWLWMVTLTPRNAEHTLSGAQRELFRRLCFMRGDVLTWEAILSILQTFFYDQGRVLAWQTTWNVVREGMQNKFTQHDIVACSEIEL</sequence>
<protein>
    <recommendedName>
        <fullName evidence="3">Fungal-specific transcription factor domain-containing protein</fullName>
    </recommendedName>
</protein>
<reference evidence="1 2" key="1">
    <citation type="submission" date="2024-07" db="EMBL/GenBank/DDBJ databases">
        <title>Section-level genome sequencing and comparative genomics of Aspergillus sections Usti and Cavernicolus.</title>
        <authorList>
            <consortium name="Lawrence Berkeley National Laboratory"/>
            <person name="Nybo J.L."/>
            <person name="Vesth T.C."/>
            <person name="Theobald S."/>
            <person name="Frisvad J.C."/>
            <person name="Larsen T.O."/>
            <person name="Kjaerboelling I."/>
            <person name="Rothschild-Mancinelli K."/>
            <person name="Lyhne E.K."/>
            <person name="Kogle M.E."/>
            <person name="Barry K."/>
            <person name="Clum A."/>
            <person name="Na H."/>
            <person name="Ledsgaard L."/>
            <person name="Lin J."/>
            <person name="Lipzen A."/>
            <person name="Kuo A."/>
            <person name="Riley R."/>
            <person name="Mondo S."/>
            <person name="LaButti K."/>
            <person name="Haridas S."/>
            <person name="Pangalinan J."/>
            <person name="Salamov A.A."/>
            <person name="Simmons B.A."/>
            <person name="Magnuson J.K."/>
            <person name="Chen J."/>
            <person name="Drula E."/>
            <person name="Henrissat B."/>
            <person name="Wiebenga A."/>
            <person name="Lubbers R.J."/>
            <person name="Gomes A.C."/>
            <person name="Macurrencykelacurrency M.R."/>
            <person name="Stajich J."/>
            <person name="Grigoriev I.V."/>
            <person name="Mortensen U.H."/>
            <person name="De vries R.P."/>
            <person name="Baker S.E."/>
            <person name="Andersen M.R."/>
        </authorList>
    </citation>
    <scope>NUCLEOTIDE SEQUENCE [LARGE SCALE GENOMIC DNA]</scope>
    <source>
        <strain evidence="1 2">CBS 756.74</strain>
    </source>
</reference>